<evidence type="ECO:0000313" key="3">
    <source>
        <dbReference type="EMBL" id="EKC66127.1"/>
    </source>
</evidence>
<dbReference type="InterPro" id="IPR011055">
    <property type="entry name" value="Dup_hybrid_motif"/>
</dbReference>
<accession>K1SZQ7</accession>
<dbReference type="Pfam" id="PF01551">
    <property type="entry name" value="Peptidase_M23"/>
    <property type="match status" value="1"/>
</dbReference>
<organism evidence="3">
    <name type="scientific">human gut metagenome</name>
    <dbReference type="NCBI Taxonomy" id="408170"/>
    <lineage>
        <taxon>unclassified sequences</taxon>
        <taxon>metagenomes</taxon>
        <taxon>organismal metagenomes</taxon>
    </lineage>
</organism>
<comment type="caution">
    <text evidence="3">The sequence shown here is derived from an EMBL/GenBank/DDBJ whole genome shotgun (WGS) entry which is preliminary data.</text>
</comment>
<dbReference type="CDD" id="cd12797">
    <property type="entry name" value="M23_peptidase"/>
    <property type="match status" value="1"/>
</dbReference>
<dbReference type="InterPro" id="IPR016047">
    <property type="entry name" value="M23ase_b-sheet_dom"/>
</dbReference>
<keyword evidence="1" id="KW-0732">Signal</keyword>
<dbReference type="SUPFAM" id="SSF51261">
    <property type="entry name" value="Duplicated hybrid motif"/>
    <property type="match status" value="1"/>
</dbReference>
<dbReference type="InterPro" id="IPR050570">
    <property type="entry name" value="Cell_wall_metabolism_enzyme"/>
</dbReference>
<reference evidence="3" key="1">
    <citation type="journal article" date="2013" name="Environ. Microbiol.">
        <title>Microbiota from the distal guts of lean and obese adolescents exhibit partial functional redundancy besides clear differences in community structure.</title>
        <authorList>
            <person name="Ferrer M."/>
            <person name="Ruiz A."/>
            <person name="Lanza F."/>
            <person name="Haange S.B."/>
            <person name="Oberbach A."/>
            <person name="Till H."/>
            <person name="Bargiela R."/>
            <person name="Campoy C."/>
            <person name="Segura M.T."/>
            <person name="Richter M."/>
            <person name="von Bergen M."/>
            <person name="Seifert J."/>
            <person name="Suarez A."/>
        </authorList>
    </citation>
    <scope>NUCLEOTIDE SEQUENCE</scope>
</reference>
<evidence type="ECO:0000256" key="1">
    <source>
        <dbReference type="ARBA" id="ARBA00022729"/>
    </source>
</evidence>
<proteinExistence type="predicted"/>
<protein>
    <submittedName>
        <fullName evidence="3">Peptidase, M23/M37 family</fullName>
    </submittedName>
</protein>
<feature type="domain" description="M23ase beta-sheet core" evidence="2">
    <location>
        <begin position="58"/>
        <end position="154"/>
    </location>
</feature>
<dbReference type="Gene3D" id="2.70.70.10">
    <property type="entry name" value="Glucose Permease (Domain IIA)"/>
    <property type="match status" value="1"/>
</dbReference>
<dbReference type="EMBL" id="AJWZ01004190">
    <property type="protein sequence ID" value="EKC66127.1"/>
    <property type="molecule type" value="Genomic_DNA"/>
</dbReference>
<evidence type="ECO:0000259" key="2">
    <source>
        <dbReference type="Pfam" id="PF01551"/>
    </source>
</evidence>
<sequence>MISSLDSQNDAYQAKMDKLEAQSISNTTGSSGNGVLSSGMSFPLTCNYYVSQHYGHNGHKGVDIAGANINGQPVYAAAGGTVISASYHSSWGNNVLIDHGNGVWTRYAHLSSIGVSAGQTVSQGQYIGKVGSTGNSSGPHLHFEVYVNKNRVNPEPYIGL</sequence>
<dbReference type="AlphaFoldDB" id="K1SZQ7"/>
<name>K1SZQ7_9ZZZZ</name>
<dbReference type="PANTHER" id="PTHR21666">
    <property type="entry name" value="PEPTIDASE-RELATED"/>
    <property type="match status" value="1"/>
</dbReference>
<dbReference type="PANTHER" id="PTHR21666:SF289">
    <property type="entry name" value="L-ALA--D-GLU ENDOPEPTIDASE"/>
    <property type="match status" value="1"/>
</dbReference>
<gene>
    <name evidence="3" type="ORF">OBE_06108</name>
</gene>
<dbReference type="GO" id="GO:0004222">
    <property type="term" value="F:metalloendopeptidase activity"/>
    <property type="evidence" value="ECO:0007669"/>
    <property type="project" value="TreeGrafter"/>
</dbReference>